<dbReference type="Proteomes" id="UP000027073">
    <property type="component" value="Unassembled WGS sequence"/>
</dbReference>
<dbReference type="VEuPathDB" id="FungiDB:PLEOSDRAFT_1102576"/>
<dbReference type="AlphaFoldDB" id="A0A067P5C9"/>
<organism evidence="2 3">
    <name type="scientific">Pleurotus ostreatus (strain PC15)</name>
    <name type="common">Oyster mushroom</name>
    <dbReference type="NCBI Taxonomy" id="1137138"/>
    <lineage>
        <taxon>Eukaryota</taxon>
        <taxon>Fungi</taxon>
        <taxon>Dikarya</taxon>
        <taxon>Basidiomycota</taxon>
        <taxon>Agaricomycotina</taxon>
        <taxon>Agaricomycetes</taxon>
        <taxon>Agaricomycetidae</taxon>
        <taxon>Agaricales</taxon>
        <taxon>Pleurotineae</taxon>
        <taxon>Pleurotaceae</taxon>
        <taxon>Pleurotus</taxon>
    </lineage>
</organism>
<evidence type="ECO:0000313" key="3">
    <source>
        <dbReference type="Proteomes" id="UP000027073"/>
    </source>
</evidence>
<reference evidence="3" key="1">
    <citation type="journal article" date="2014" name="Proc. Natl. Acad. Sci. U.S.A.">
        <title>Extensive sampling of basidiomycete genomes demonstrates inadequacy of the white-rot/brown-rot paradigm for wood decay fungi.</title>
        <authorList>
            <person name="Riley R."/>
            <person name="Salamov A.A."/>
            <person name="Brown D.W."/>
            <person name="Nagy L.G."/>
            <person name="Floudas D."/>
            <person name="Held B.W."/>
            <person name="Levasseur A."/>
            <person name="Lombard V."/>
            <person name="Morin E."/>
            <person name="Otillar R."/>
            <person name="Lindquist E.A."/>
            <person name="Sun H."/>
            <person name="LaButti K.M."/>
            <person name="Schmutz J."/>
            <person name="Jabbour D."/>
            <person name="Luo H."/>
            <person name="Baker S.E."/>
            <person name="Pisabarro A.G."/>
            <person name="Walton J.D."/>
            <person name="Blanchette R.A."/>
            <person name="Henrissat B."/>
            <person name="Martin F."/>
            <person name="Cullen D."/>
            <person name="Hibbett D.S."/>
            <person name="Grigoriev I.V."/>
        </authorList>
    </citation>
    <scope>NUCLEOTIDE SEQUENCE [LARGE SCALE GENOMIC DNA]</scope>
    <source>
        <strain evidence="3">PC15</strain>
    </source>
</reference>
<gene>
    <name evidence="2" type="ORF">PLEOSDRAFT_1102576</name>
</gene>
<feature type="region of interest" description="Disordered" evidence="1">
    <location>
        <begin position="239"/>
        <end position="258"/>
    </location>
</feature>
<dbReference type="EMBL" id="KL198006">
    <property type="protein sequence ID" value="KDQ31617.1"/>
    <property type="molecule type" value="Genomic_DNA"/>
</dbReference>
<feature type="region of interest" description="Disordered" evidence="1">
    <location>
        <begin position="124"/>
        <end position="218"/>
    </location>
</feature>
<feature type="compositionally biased region" description="Polar residues" evidence="1">
    <location>
        <begin position="240"/>
        <end position="258"/>
    </location>
</feature>
<sequence>MHSPPSRQCKDPLPLALLTATSETQGSLNSHMNTLRRNCEPKRQNIGATQCQQRVTHLGIARRRLSLAHSSKKAHQRLQGLFKLSLHVLSQRCSSLAPSLSTPILYQSLSLARSLPLLPRQRQHAVHSDIIQQPSTHAHTRQSRHASSANSSSPAFISAQSPTSPLSTIHPQRTTLLTRHSTHTTQPPTIPQNSVRCPSQQTTSPSSRTDSRQNERVQGCADAELKPIRESLLQYRGSALGSQSIHSRPSYTCASTEY</sequence>
<name>A0A067P5C9_PLEO1</name>
<accession>A0A067P5C9</accession>
<evidence type="ECO:0000313" key="2">
    <source>
        <dbReference type="EMBL" id="KDQ31617.1"/>
    </source>
</evidence>
<protein>
    <submittedName>
        <fullName evidence="2">Uncharacterized protein</fullName>
    </submittedName>
</protein>
<feature type="compositionally biased region" description="Polar residues" evidence="1">
    <location>
        <begin position="160"/>
        <end position="171"/>
    </location>
</feature>
<proteinExistence type="predicted"/>
<feature type="compositionally biased region" description="Low complexity" evidence="1">
    <location>
        <begin position="198"/>
        <end position="208"/>
    </location>
</feature>
<feature type="compositionally biased region" description="Low complexity" evidence="1">
    <location>
        <begin position="145"/>
        <end position="159"/>
    </location>
</feature>
<dbReference type="InParanoid" id="A0A067P5C9"/>
<dbReference type="HOGENOM" id="CLU_1078160_0_0_1"/>
<feature type="compositionally biased region" description="Low complexity" evidence="1">
    <location>
        <begin position="172"/>
        <end position="186"/>
    </location>
</feature>
<evidence type="ECO:0000256" key="1">
    <source>
        <dbReference type="SAM" id="MobiDB-lite"/>
    </source>
</evidence>